<dbReference type="SUPFAM" id="SSF56726">
    <property type="entry name" value="DNA topoisomerase IV, alpha subunit"/>
    <property type="match status" value="1"/>
</dbReference>
<keyword evidence="10 12" id="KW-0413">Isomerase</keyword>
<dbReference type="GO" id="GO:0007131">
    <property type="term" value="P:reciprocal meiotic recombination"/>
    <property type="evidence" value="ECO:0007669"/>
    <property type="project" value="TreeGrafter"/>
</dbReference>
<dbReference type="PROSITE" id="PS52041">
    <property type="entry name" value="TOPO_IIB"/>
    <property type="match status" value="1"/>
</dbReference>
<keyword evidence="7" id="KW-0460">Magnesium</keyword>
<evidence type="ECO:0000256" key="11">
    <source>
        <dbReference type="ARBA" id="ARBA00023242"/>
    </source>
</evidence>
<evidence type="ECO:0000256" key="3">
    <source>
        <dbReference type="ARBA" id="ARBA00004123"/>
    </source>
</evidence>
<evidence type="ECO:0000256" key="12">
    <source>
        <dbReference type="PROSITE-ProRule" id="PRU01385"/>
    </source>
</evidence>
<proteinExistence type="inferred from homology"/>
<dbReference type="GO" id="GO:0042138">
    <property type="term" value="P:meiotic DNA double-strand break formation"/>
    <property type="evidence" value="ECO:0007669"/>
    <property type="project" value="InterPro"/>
</dbReference>
<dbReference type="CDD" id="cd00223">
    <property type="entry name" value="TOPRIM_TopoIIB_SPO"/>
    <property type="match status" value="1"/>
</dbReference>
<comment type="catalytic activity">
    <reaction evidence="1 12">
        <text>ATP-dependent breakage, passage and rejoining of double-stranded DNA.</text>
        <dbReference type="EC" id="5.6.2.2"/>
    </reaction>
</comment>
<evidence type="ECO:0000256" key="10">
    <source>
        <dbReference type="ARBA" id="ARBA00023235"/>
    </source>
</evidence>
<name>A0A9P4NHM8_9PEZI</name>
<dbReference type="GO" id="GO:0046872">
    <property type="term" value="F:metal ion binding"/>
    <property type="evidence" value="ECO:0007669"/>
    <property type="project" value="UniProtKB-KW"/>
</dbReference>
<dbReference type="GO" id="GO:0005524">
    <property type="term" value="F:ATP binding"/>
    <property type="evidence" value="ECO:0007669"/>
    <property type="project" value="InterPro"/>
</dbReference>
<dbReference type="InterPro" id="IPR036388">
    <property type="entry name" value="WH-like_DNA-bd_sf"/>
</dbReference>
<dbReference type="OrthoDB" id="5377392at2759"/>
<dbReference type="Gene3D" id="3.40.1360.10">
    <property type="match status" value="1"/>
</dbReference>
<dbReference type="GO" id="GO:0003918">
    <property type="term" value="F:DNA topoisomerase type II (double strand cut, ATP-hydrolyzing) activity"/>
    <property type="evidence" value="ECO:0007669"/>
    <property type="project" value="UniProtKB-UniRule"/>
</dbReference>
<evidence type="ECO:0000256" key="6">
    <source>
        <dbReference type="ARBA" id="ARBA00022723"/>
    </source>
</evidence>
<dbReference type="PANTHER" id="PTHR10848">
    <property type="entry name" value="MEIOTIC RECOMBINATION PROTEIN SPO11"/>
    <property type="match status" value="1"/>
</dbReference>
<comment type="caution">
    <text evidence="15">The sequence shown here is derived from an EMBL/GenBank/DDBJ whole genome shotgun (WGS) entry which is preliminary data.</text>
</comment>
<dbReference type="InterPro" id="IPR013048">
    <property type="entry name" value="Meiotic_Spo11"/>
</dbReference>
<keyword evidence="11" id="KW-0539">Nucleus</keyword>
<dbReference type="EC" id="5.6.2.2" evidence="5"/>
<dbReference type="Pfam" id="PF21180">
    <property type="entry name" value="TOP6A-Spo11_Toprim"/>
    <property type="match status" value="1"/>
</dbReference>
<dbReference type="InterPro" id="IPR036078">
    <property type="entry name" value="Spo11/TopoVI_A_sf"/>
</dbReference>
<dbReference type="Pfam" id="PF04406">
    <property type="entry name" value="TP6A_N"/>
    <property type="match status" value="1"/>
</dbReference>
<evidence type="ECO:0000259" key="14">
    <source>
        <dbReference type="Pfam" id="PF21180"/>
    </source>
</evidence>
<comment type="similarity">
    <text evidence="4 12">Belongs to the TOP6A family.</text>
</comment>
<feature type="domain" description="Topoisomerase 6 subunit A/Spo11 TOPRIM" evidence="14">
    <location>
        <begin position="103"/>
        <end position="263"/>
    </location>
</feature>
<dbReference type="PRINTS" id="PR01550">
    <property type="entry name" value="TOP6AFAMILY"/>
</dbReference>
<dbReference type="GO" id="GO:0000228">
    <property type="term" value="C:nuclear chromosome"/>
    <property type="evidence" value="ECO:0007669"/>
    <property type="project" value="TreeGrafter"/>
</dbReference>
<dbReference type="Gene3D" id="1.10.10.10">
    <property type="entry name" value="Winged helix-like DNA-binding domain superfamily/Winged helix DNA-binding domain"/>
    <property type="match status" value="1"/>
</dbReference>
<dbReference type="InterPro" id="IPR013049">
    <property type="entry name" value="Spo11/TopoVI_A_N"/>
</dbReference>
<reference evidence="15" key="1">
    <citation type="journal article" date="2020" name="Stud. Mycol.">
        <title>101 Dothideomycetes genomes: a test case for predicting lifestyles and emergence of pathogens.</title>
        <authorList>
            <person name="Haridas S."/>
            <person name="Albert R."/>
            <person name="Binder M."/>
            <person name="Bloem J."/>
            <person name="Labutti K."/>
            <person name="Salamov A."/>
            <person name="Andreopoulos B."/>
            <person name="Baker S."/>
            <person name="Barry K."/>
            <person name="Bills G."/>
            <person name="Bluhm B."/>
            <person name="Cannon C."/>
            <person name="Castanera R."/>
            <person name="Culley D."/>
            <person name="Daum C."/>
            <person name="Ezra D."/>
            <person name="Gonzalez J."/>
            <person name="Henrissat B."/>
            <person name="Kuo A."/>
            <person name="Liang C."/>
            <person name="Lipzen A."/>
            <person name="Lutzoni F."/>
            <person name="Magnuson J."/>
            <person name="Mondo S."/>
            <person name="Nolan M."/>
            <person name="Ohm R."/>
            <person name="Pangilinan J."/>
            <person name="Park H.-J."/>
            <person name="Ramirez L."/>
            <person name="Alfaro M."/>
            <person name="Sun H."/>
            <person name="Tritt A."/>
            <person name="Yoshinaga Y."/>
            <person name="Zwiers L.-H."/>
            <person name="Turgeon B."/>
            <person name="Goodwin S."/>
            <person name="Spatafora J."/>
            <person name="Crous P."/>
            <person name="Grigoriev I."/>
        </authorList>
    </citation>
    <scope>NUCLEOTIDE SEQUENCE</scope>
    <source>
        <strain evidence="15">CBS 130266</strain>
    </source>
</reference>
<evidence type="ECO:0000259" key="13">
    <source>
        <dbReference type="Pfam" id="PF04406"/>
    </source>
</evidence>
<protein>
    <recommendedName>
        <fullName evidence="5">DNA topoisomerase (ATP-hydrolyzing)</fullName>
        <ecNumber evidence="5">5.6.2.2</ecNumber>
    </recommendedName>
</protein>
<feature type="domain" description="Spo11/DNA topoisomerase VI subunit A N-terminal" evidence="13">
    <location>
        <begin position="17"/>
        <end position="53"/>
    </location>
</feature>
<sequence length="280" mass="31193">MLPYEQNENSLDLRAFRDIYYRDPNLFSKQSVVDRFVDDLACTFDVPRSLLNVTATAKGLVAGAFTITRPDGTSMNGLGERDGTLISRLHGDETVDMAQVRWILIVEKEATINCLITNAHFYDNYLTQGIIITAKGYPDLSTRSLLSLLTTQTPSPPLSILVDYDPDGLSILSTYKYGSTSTSHENLTLPSIRWLGVNSSYIGKQDSLHQSQGLLRLSGRDRRLAARMLEKQLFGEDGPEQEWRVEVQRMLMLNVKAEIQVLEAGPGGLVGWMKGSGLFD</sequence>
<evidence type="ECO:0000256" key="1">
    <source>
        <dbReference type="ARBA" id="ARBA00000185"/>
    </source>
</evidence>
<evidence type="ECO:0000256" key="7">
    <source>
        <dbReference type="ARBA" id="ARBA00022842"/>
    </source>
</evidence>
<comment type="cofactor">
    <cofactor evidence="2">
        <name>Mg(2+)</name>
        <dbReference type="ChEBI" id="CHEBI:18420"/>
    </cofactor>
</comment>
<evidence type="ECO:0000256" key="5">
    <source>
        <dbReference type="ARBA" id="ARBA00012895"/>
    </source>
</evidence>
<keyword evidence="16" id="KW-1185">Reference proteome</keyword>
<dbReference type="GO" id="GO:0000706">
    <property type="term" value="P:meiotic DNA double-strand break processing"/>
    <property type="evidence" value="ECO:0007669"/>
    <property type="project" value="TreeGrafter"/>
</dbReference>
<dbReference type="EMBL" id="MU007092">
    <property type="protein sequence ID" value="KAF2422183.1"/>
    <property type="molecule type" value="Genomic_DNA"/>
</dbReference>
<dbReference type="Proteomes" id="UP000800235">
    <property type="component" value="Unassembled WGS sequence"/>
</dbReference>
<dbReference type="InterPro" id="IPR002815">
    <property type="entry name" value="Spo11/TopoVI_A"/>
</dbReference>
<organism evidence="15 16">
    <name type="scientific">Tothia fuscella</name>
    <dbReference type="NCBI Taxonomy" id="1048955"/>
    <lineage>
        <taxon>Eukaryota</taxon>
        <taxon>Fungi</taxon>
        <taxon>Dikarya</taxon>
        <taxon>Ascomycota</taxon>
        <taxon>Pezizomycotina</taxon>
        <taxon>Dothideomycetes</taxon>
        <taxon>Pleosporomycetidae</taxon>
        <taxon>Venturiales</taxon>
        <taxon>Cylindrosympodiaceae</taxon>
        <taxon>Tothia</taxon>
    </lineage>
</organism>
<evidence type="ECO:0000313" key="16">
    <source>
        <dbReference type="Proteomes" id="UP000800235"/>
    </source>
</evidence>
<keyword evidence="8 12" id="KW-0799">Topoisomerase</keyword>
<gene>
    <name evidence="15" type="ORF">EJ08DRAFT_726224</name>
</gene>
<evidence type="ECO:0000256" key="4">
    <source>
        <dbReference type="ARBA" id="ARBA00006559"/>
    </source>
</evidence>
<evidence type="ECO:0000256" key="2">
    <source>
        <dbReference type="ARBA" id="ARBA00001946"/>
    </source>
</evidence>
<keyword evidence="9 12" id="KW-0238">DNA-binding</keyword>
<dbReference type="PANTHER" id="PTHR10848:SF0">
    <property type="entry name" value="MEIOTIC RECOMBINATION PROTEIN SPO11"/>
    <property type="match status" value="1"/>
</dbReference>
<evidence type="ECO:0000256" key="9">
    <source>
        <dbReference type="ARBA" id="ARBA00023125"/>
    </source>
</evidence>
<accession>A0A9P4NHM8</accession>
<dbReference type="FunFam" id="3.40.1360.10:FF:000018">
    <property type="entry name" value="Type II DNA topoisomerase VI subunit A"/>
    <property type="match status" value="1"/>
</dbReference>
<evidence type="ECO:0000256" key="8">
    <source>
        <dbReference type="ARBA" id="ARBA00023029"/>
    </source>
</evidence>
<dbReference type="InterPro" id="IPR034136">
    <property type="entry name" value="TOPRIM_Topo6A/Spo11"/>
</dbReference>
<keyword evidence="6" id="KW-0479">Metal-binding</keyword>
<evidence type="ECO:0000313" key="15">
    <source>
        <dbReference type="EMBL" id="KAF2422183.1"/>
    </source>
</evidence>
<dbReference type="PRINTS" id="PR01551">
    <property type="entry name" value="SPO11HOMOLOG"/>
</dbReference>
<feature type="active site" description="O-(5'-phospho-DNA)-tyrosine intermediate" evidence="12">
    <location>
        <position position="21"/>
    </location>
</feature>
<comment type="subcellular location">
    <subcellularLocation>
        <location evidence="3">Nucleus</location>
    </subcellularLocation>
</comment>
<dbReference type="GO" id="GO:0003677">
    <property type="term" value="F:DNA binding"/>
    <property type="evidence" value="ECO:0007669"/>
    <property type="project" value="UniProtKB-UniRule"/>
</dbReference>
<dbReference type="AlphaFoldDB" id="A0A9P4NHM8"/>